<dbReference type="Pfam" id="PF14698">
    <property type="entry name" value="ASL_C2"/>
    <property type="match status" value="1"/>
</dbReference>
<dbReference type="InterPro" id="IPR022761">
    <property type="entry name" value="Fumarate_lyase_N"/>
</dbReference>
<evidence type="ECO:0000259" key="7">
    <source>
        <dbReference type="Pfam" id="PF14698"/>
    </source>
</evidence>
<protein>
    <recommendedName>
        <fullName evidence="2 5">Argininosuccinate lyase</fullName>
        <shortName evidence="5">ASAL</shortName>
        <ecNumber evidence="2 5">4.3.2.1</ecNumber>
    </recommendedName>
    <alternativeName>
        <fullName evidence="5">Arginosuccinase</fullName>
    </alternativeName>
</protein>
<dbReference type="FunFam" id="1.10.40.30:FF:000001">
    <property type="entry name" value="Argininosuccinate lyase"/>
    <property type="match status" value="1"/>
</dbReference>
<accession>A0A2H5X906</accession>
<dbReference type="EC" id="4.3.2.1" evidence="2 5"/>
<reference evidence="9" key="1">
    <citation type="submission" date="2017-09" db="EMBL/GenBank/DDBJ databases">
        <title>Metaegenomics of thermophilic ammonia-oxidizing enrichment culture.</title>
        <authorList>
            <person name="Kato S."/>
            <person name="Suzuki K."/>
        </authorList>
    </citation>
    <scope>NUCLEOTIDE SEQUENCE [LARGE SCALE GENOMIC DNA]</scope>
</reference>
<evidence type="ECO:0000313" key="8">
    <source>
        <dbReference type="EMBL" id="GBC97661.1"/>
    </source>
</evidence>
<dbReference type="CDD" id="cd01359">
    <property type="entry name" value="Argininosuccinate_lyase"/>
    <property type="match status" value="1"/>
</dbReference>
<organism evidence="8 9">
    <name type="scientific">Candidatus Fervidibacter japonicus</name>
    <dbReference type="NCBI Taxonomy" id="2035412"/>
    <lineage>
        <taxon>Bacteria</taxon>
        <taxon>Candidatus Fervidibacterota</taxon>
        <taxon>Candidatus Fervidibacter</taxon>
    </lineage>
</organism>
<dbReference type="InterPro" id="IPR029419">
    <property type="entry name" value="Arg_succ_lyase_C"/>
</dbReference>
<dbReference type="FunFam" id="1.20.200.10:FF:000015">
    <property type="entry name" value="argininosuccinate lyase isoform X2"/>
    <property type="match status" value="1"/>
</dbReference>
<dbReference type="Pfam" id="PF00206">
    <property type="entry name" value="Lyase_1"/>
    <property type="match status" value="1"/>
</dbReference>
<evidence type="ECO:0000256" key="1">
    <source>
        <dbReference type="ARBA" id="ARBA00004941"/>
    </source>
</evidence>
<dbReference type="Gene3D" id="1.10.40.30">
    <property type="entry name" value="Fumarase/aspartase (C-terminal domain)"/>
    <property type="match status" value="1"/>
</dbReference>
<dbReference type="EMBL" id="BEHT01000001">
    <property type="protein sequence ID" value="GBC97661.1"/>
    <property type="molecule type" value="Genomic_DNA"/>
</dbReference>
<evidence type="ECO:0000256" key="3">
    <source>
        <dbReference type="ARBA" id="ARBA00022571"/>
    </source>
</evidence>
<evidence type="ECO:0000256" key="2">
    <source>
        <dbReference type="ARBA" id="ARBA00012338"/>
    </source>
</evidence>
<dbReference type="PANTHER" id="PTHR43814">
    <property type="entry name" value="ARGININOSUCCINATE LYASE"/>
    <property type="match status" value="1"/>
</dbReference>
<evidence type="ECO:0000256" key="5">
    <source>
        <dbReference type="HAMAP-Rule" id="MF_00006"/>
    </source>
</evidence>
<keyword evidence="5 8" id="KW-0456">Lyase</keyword>
<sequence length="498" mass="54921">MARKRSAKASPSLPPKLWGGRFKKPLADEALQFSSSFAVDKRLWRYDLLGSIAHALMLGECGILTREEAHQLVTGLVSIWDDLEAQRLALSGPDEDVHSFVERVLRDRVGEIAGKLHTARSRNDQVVTDLRLWCRDALKALTEHILRLQQALTDQAQRHLETLMPGVTHLQHAQPVRLAHHLLAHFWALQRDAERLRDLLKRVNVSPLGAAALAGAGLPINPRRTAQLLGFAATAQNSMDAVSDRDFACELVFACALIMVHLSRLAEELILWSTPEFGFVTLDDAWCTGSSLMPQKRNPDMTELVRGKTGRAVGALTHLLTMLKGLPLTYNRDLQEDKPAVFEAVDTTVASLSVMAQVVATATFHPQRMRAALQGDFSTATDLADYLVQKGVPFREAHHAVGRLVLALSERGKGLEDATLDDLHAVSPAFGADALSLVAPDRSVERRRVLAGTAKPSVQRQLRRALAAMRRTQAWLRTFPSISAELSQVLVASQRRSP</sequence>
<evidence type="ECO:0000259" key="6">
    <source>
        <dbReference type="Pfam" id="PF00206"/>
    </source>
</evidence>
<dbReference type="HAMAP" id="MF_00006">
    <property type="entry name" value="Arg_succ_lyase"/>
    <property type="match status" value="1"/>
</dbReference>
<dbReference type="PANTHER" id="PTHR43814:SF1">
    <property type="entry name" value="ARGININOSUCCINATE LYASE"/>
    <property type="match status" value="1"/>
</dbReference>
<feature type="domain" description="Argininosuccinate lyase C-terminal" evidence="7">
    <location>
        <begin position="377"/>
        <end position="445"/>
    </location>
</feature>
<dbReference type="SUPFAM" id="SSF48557">
    <property type="entry name" value="L-aspartase-like"/>
    <property type="match status" value="1"/>
</dbReference>
<dbReference type="Proteomes" id="UP000236173">
    <property type="component" value="Unassembled WGS sequence"/>
</dbReference>
<dbReference type="GO" id="GO:0005829">
    <property type="term" value="C:cytosol"/>
    <property type="evidence" value="ECO:0007669"/>
    <property type="project" value="TreeGrafter"/>
</dbReference>
<gene>
    <name evidence="5 8" type="primary">argH</name>
    <name evidence="8" type="ORF">HRbin17_00150</name>
</gene>
<comment type="similarity">
    <text evidence="5">Belongs to the lyase 1 family. Argininosuccinate lyase subfamily.</text>
</comment>
<comment type="subcellular location">
    <subcellularLocation>
        <location evidence="5">Cytoplasm</location>
    </subcellularLocation>
</comment>
<proteinExistence type="inferred from homology"/>
<dbReference type="PRINTS" id="PR00145">
    <property type="entry name" value="ARGSUCLYASE"/>
</dbReference>
<dbReference type="Gene3D" id="1.10.275.10">
    <property type="entry name" value="Fumarase/aspartase (N-terminal domain)"/>
    <property type="match status" value="1"/>
</dbReference>
<feature type="domain" description="Fumarate lyase N-terminal" evidence="6">
    <location>
        <begin position="21"/>
        <end position="314"/>
    </location>
</feature>
<dbReference type="InterPro" id="IPR024083">
    <property type="entry name" value="Fumarase/histidase_N"/>
</dbReference>
<dbReference type="InterPro" id="IPR009049">
    <property type="entry name" value="Argininosuccinate_lyase"/>
</dbReference>
<dbReference type="PROSITE" id="PS00163">
    <property type="entry name" value="FUMARATE_LYASES"/>
    <property type="match status" value="1"/>
</dbReference>
<dbReference type="PRINTS" id="PR00149">
    <property type="entry name" value="FUMRATELYASE"/>
</dbReference>
<evidence type="ECO:0000256" key="4">
    <source>
        <dbReference type="ARBA" id="ARBA00022605"/>
    </source>
</evidence>
<evidence type="ECO:0000313" key="9">
    <source>
        <dbReference type="Proteomes" id="UP000236173"/>
    </source>
</evidence>
<keyword evidence="5" id="KW-0963">Cytoplasm</keyword>
<dbReference type="InterPro" id="IPR000362">
    <property type="entry name" value="Fumarate_lyase_fam"/>
</dbReference>
<keyword evidence="3 5" id="KW-0055">Arginine biosynthesis</keyword>
<dbReference type="AlphaFoldDB" id="A0A2H5X906"/>
<keyword evidence="4 5" id="KW-0028">Amino-acid biosynthesis</keyword>
<dbReference type="NCBIfam" id="TIGR00838">
    <property type="entry name" value="argH"/>
    <property type="match status" value="1"/>
</dbReference>
<comment type="caution">
    <text evidence="8">The sequence shown here is derived from an EMBL/GenBank/DDBJ whole genome shotgun (WGS) entry which is preliminary data.</text>
</comment>
<dbReference type="InterPro" id="IPR008948">
    <property type="entry name" value="L-Aspartase-like"/>
</dbReference>
<dbReference type="Gene3D" id="1.20.200.10">
    <property type="entry name" value="Fumarase/aspartase (Central domain)"/>
    <property type="match status" value="1"/>
</dbReference>
<dbReference type="GO" id="GO:0004056">
    <property type="term" value="F:argininosuccinate lyase activity"/>
    <property type="evidence" value="ECO:0007669"/>
    <property type="project" value="UniProtKB-UniRule"/>
</dbReference>
<dbReference type="InterPro" id="IPR020557">
    <property type="entry name" value="Fumarate_lyase_CS"/>
</dbReference>
<dbReference type="GO" id="GO:0042450">
    <property type="term" value="P:L-arginine biosynthetic process via ornithine"/>
    <property type="evidence" value="ECO:0007669"/>
    <property type="project" value="UniProtKB-UniRule"/>
</dbReference>
<dbReference type="UniPathway" id="UPA00068">
    <property type="reaction ID" value="UER00114"/>
</dbReference>
<comment type="pathway">
    <text evidence="1 5">Amino-acid biosynthesis; L-arginine biosynthesis; L-arginine from L-ornithine and carbamoyl phosphate: step 3/3.</text>
</comment>
<comment type="catalytic activity">
    <reaction evidence="5">
        <text>2-(N(omega)-L-arginino)succinate = fumarate + L-arginine</text>
        <dbReference type="Rhea" id="RHEA:24020"/>
        <dbReference type="ChEBI" id="CHEBI:29806"/>
        <dbReference type="ChEBI" id="CHEBI:32682"/>
        <dbReference type="ChEBI" id="CHEBI:57472"/>
        <dbReference type="EC" id="4.3.2.1"/>
    </reaction>
</comment>
<name>A0A2H5X906_9BACT</name>